<dbReference type="PANTHER" id="PTHR45737:SF6">
    <property type="entry name" value="VON WILLEBRAND FACTOR A DOMAIN-CONTAINING PROTEIN 5A"/>
    <property type="match status" value="1"/>
</dbReference>
<dbReference type="EMBL" id="JAAOXG010000039">
    <property type="protein sequence ID" value="NNJ31769.1"/>
    <property type="molecule type" value="Genomic_DNA"/>
</dbReference>
<sequence>MSKLKKFFYLNLFLLLLTTPAVTVFADDFTGNDENRILAPYYFIEDGDPSTDKLPLKETDVKTNINGIIAETYVTQIYTNEGQKPINAKYVFPGSTKVAVHGMTMQIGDEIIKAKIKEHVEAKQEFEEAKTEGKSASLLEQDRPNVFTMNVANIMPGDIVKVELHYTETITSTDGKYEFVFPTVVGPRYVSKTADPSDDRNAFTESPYLKDGKTPPGSYNITVNLTSAVPISNVNCQSHKIVTEIDNNKALITLENPKEYAGNRDFILNYSLSGSGISSGLMLNKGGVSGEDTSKENFYMLTIQPPERVTVEDILPREYIFVLDVSGSMNGYPIDTAKNLIGNLVSKLRPTDTFNVILFAGTSAQMSPKSLPATSYNINLALDLIEKEEGGGGTELIPALQSAINIPRTSKDVARSVIIITDGYISEESEIFDIIGRNLGETDFFSFGIGDGVNRYLIEGIAKVGQGEAFVVTDPAKADEEAANFRSYIQSPILRNIKVTYNGFDAYDVEPKKLPTLFAKRPIVMYGKWKGEAEGTIEITGTKGNGEAYRQVIEVAGAQPQENNSALPYLWARARVEQLMDYGTLQEENSMERVKKEVTQIGLDYSMLTPYTSFIAVTEQVRNTGNEANDVNQPLPLPLHVSNNAVGSYTSGSEPGIAAVIVIGVFTLMIGGVRRLRKRAS</sequence>
<feature type="signal peptide" evidence="3">
    <location>
        <begin position="1"/>
        <end position="26"/>
    </location>
</feature>
<dbReference type="PROSITE" id="PS50234">
    <property type="entry name" value="VWFA"/>
    <property type="match status" value="1"/>
</dbReference>
<organism evidence="6 7">
    <name type="scientific">Lacrimispora defluvii</name>
    <dbReference type="NCBI Taxonomy" id="2719233"/>
    <lineage>
        <taxon>Bacteria</taxon>
        <taxon>Bacillati</taxon>
        <taxon>Bacillota</taxon>
        <taxon>Clostridia</taxon>
        <taxon>Lachnospirales</taxon>
        <taxon>Lachnospiraceae</taxon>
        <taxon>Lacrimispora</taxon>
    </lineage>
</organism>
<protein>
    <submittedName>
        <fullName evidence="6">VWA domain-containing protein</fullName>
    </submittedName>
</protein>
<evidence type="ECO:0000259" key="5">
    <source>
        <dbReference type="PROSITE" id="PS51468"/>
    </source>
</evidence>
<feature type="transmembrane region" description="Helical" evidence="2">
    <location>
        <begin position="656"/>
        <end position="673"/>
    </location>
</feature>
<keyword evidence="2" id="KW-1133">Transmembrane helix</keyword>
<dbReference type="Pfam" id="PF13768">
    <property type="entry name" value="VWA_3"/>
    <property type="match status" value="1"/>
</dbReference>
<dbReference type="InterPro" id="IPR002035">
    <property type="entry name" value="VWF_A"/>
</dbReference>
<evidence type="ECO:0000256" key="1">
    <source>
        <dbReference type="SAM" id="MobiDB-lite"/>
    </source>
</evidence>
<evidence type="ECO:0000259" key="4">
    <source>
        <dbReference type="PROSITE" id="PS50234"/>
    </source>
</evidence>
<comment type="caution">
    <text evidence="6">The sequence shown here is derived from an EMBL/GenBank/DDBJ whole genome shotgun (WGS) entry which is preliminary data.</text>
</comment>
<keyword evidence="2" id="KW-0812">Transmembrane</keyword>
<dbReference type="RefSeq" id="WP_170822882.1">
    <property type="nucleotide sequence ID" value="NZ_JAAOXG010000039.1"/>
</dbReference>
<reference evidence="6 7" key="1">
    <citation type="submission" date="2020-03" db="EMBL/GenBank/DDBJ databases">
        <title>Genome Sequence of industrial isolate, B5A.</title>
        <authorList>
            <person name="Sharma S."/>
            <person name="Patil P.B."/>
            <person name="Korpole S."/>
        </authorList>
    </citation>
    <scope>NUCLEOTIDE SEQUENCE [LARGE SCALE GENOMIC DNA]</scope>
    <source>
        <strain evidence="6 7">PI-S10-B5A</strain>
    </source>
</reference>
<keyword evidence="7" id="KW-1185">Reference proteome</keyword>
<dbReference type="InterPro" id="IPR013694">
    <property type="entry name" value="VIT"/>
</dbReference>
<evidence type="ECO:0000313" key="7">
    <source>
        <dbReference type="Proteomes" id="UP000539052"/>
    </source>
</evidence>
<dbReference type="PANTHER" id="PTHR45737">
    <property type="entry name" value="VON WILLEBRAND FACTOR A DOMAIN-CONTAINING PROTEIN 5A"/>
    <property type="match status" value="1"/>
</dbReference>
<feature type="chain" id="PRO_5045893195" evidence="3">
    <location>
        <begin position="27"/>
        <end position="681"/>
    </location>
</feature>
<evidence type="ECO:0000256" key="2">
    <source>
        <dbReference type="SAM" id="Phobius"/>
    </source>
</evidence>
<dbReference type="Pfam" id="PF08487">
    <property type="entry name" value="VIT"/>
    <property type="match status" value="1"/>
</dbReference>
<feature type="compositionally biased region" description="Basic and acidic residues" evidence="1">
    <location>
        <begin position="195"/>
        <end position="211"/>
    </location>
</feature>
<accession>A0ABX1VTL1</accession>
<dbReference type="InterPro" id="IPR036465">
    <property type="entry name" value="vWFA_dom_sf"/>
</dbReference>
<evidence type="ECO:0000256" key="3">
    <source>
        <dbReference type="SAM" id="SignalP"/>
    </source>
</evidence>
<dbReference type="SUPFAM" id="SSF53300">
    <property type="entry name" value="vWA-like"/>
    <property type="match status" value="1"/>
</dbReference>
<dbReference type="SMART" id="SM00609">
    <property type="entry name" value="VIT"/>
    <property type="match status" value="1"/>
</dbReference>
<evidence type="ECO:0000313" key="6">
    <source>
        <dbReference type="EMBL" id="NNJ31769.1"/>
    </source>
</evidence>
<feature type="domain" description="VIT" evidence="5">
    <location>
        <begin position="40"/>
        <end position="168"/>
    </location>
</feature>
<feature type="region of interest" description="Disordered" evidence="1">
    <location>
        <begin position="192"/>
        <end position="211"/>
    </location>
</feature>
<dbReference type="SMART" id="SM00327">
    <property type="entry name" value="VWA"/>
    <property type="match status" value="1"/>
</dbReference>
<keyword evidence="3" id="KW-0732">Signal</keyword>
<name>A0ABX1VTL1_9FIRM</name>
<proteinExistence type="predicted"/>
<dbReference type="PROSITE" id="PS51468">
    <property type="entry name" value="VIT"/>
    <property type="match status" value="1"/>
</dbReference>
<keyword evidence="2" id="KW-0472">Membrane</keyword>
<dbReference type="Proteomes" id="UP000539052">
    <property type="component" value="Unassembled WGS sequence"/>
</dbReference>
<feature type="domain" description="VWFA" evidence="4">
    <location>
        <begin position="318"/>
        <end position="497"/>
    </location>
</feature>
<dbReference type="Gene3D" id="3.40.50.410">
    <property type="entry name" value="von Willebrand factor, type A domain"/>
    <property type="match status" value="1"/>
</dbReference>
<gene>
    <name evidence="6" type="ORF">G9470_18495</name>
</gene>